<evidence type="ECO:0000313" key="1">
    <source>
        <dbReference type="EMBL" id="PXW77611.1"/>
    </source>
</evidence>
<reference evidence="1 2" key="1">
    <citation type="submission" date="2018-05" db="EMBL/GenBank/DDBJ databases">
        <title>Genomic Encyclopedia of Type Strains, Phase IV (KMG-IV): sequencing the most valuable type-strain genomes for metagenomic binning, comparative biology and taxonomic classification.</title>
        <authorList>
            <person name="Goeker M."/>
        </authorList>
    </citation>
    <scope>NUCLEOTIDE SEQUENCE [LARGE SCALE GENOMIC DNA]</scope>
    <source>
        <strain evidence="1 2">DSM 3183</strain>
    </source>
</reference>
<evidence type="ECO:0000313" key="2">
    <source>
        <dbReference type="Proteomes" id="UP000248014"/>
    </source>
</evidence>
<protein>
    <submittedName>
        <fullName evidence="1">Uncharacterized protein</fullName>
    </submittedName>
</protein>
<keyword evidence="2" id="KW-1185">Reference proteome</keyword>
<dbReference type="EMBL" id="QJJM01000004">
    <property type="protein sequence ID" value="PXW77611.1"/>
    <property type="molecule type" value="Genomic_DNA"/>
</dbReference>
<dbReference type="AlphaFoldDB" id="A0A2V3V9R7"/>
<accession>A0A2V3V9R7</accession>
<comment type="caution">
    <text evidence="1">The sequence shown here is derived from an EMBL/GenBank/DDBJ whole genome shotgun (WGS) entry which is preliminary data.</text>
</comment>
<dbReference type="OrthoDB" id="7595523at2"/>
<dbReference type="Proteomes" id="UP000248014">
    <property type="component" value="Unassembled WGS sequence"/>
</dbReference>
<sequence>MKVTPANIARLVLSAAPLLLGGCLKPMAELPSLERRAVELRDREAEAKAPPPPVESAVDPALARDLAAMLARADTAEADFAVAHSAAQQAAGAARGKDVGSELWSVAQTRISALDAPRRELAQILGDLEELYVARLQKEAAGELKSGGSDQIEQARQHVLALLANQNEVITRLKASLAS</sequence>
<organism evidence="1 2">
    <name type="scientific">Blastomonas natatoria</name>
    <dbReference type="NCBI Taxonomy" id="34015"/>
    <lineage>
        <taxon>Bacteria</taxon>
        <taxon>Pseudomonadati</taxon>
        <taxon>Pseudomonadota</taxon>
        <taxon>Alphaproteobacteria</taxon>
        <taxon>Sphingomonadales</taxon>
        <taxon>Sphingomonadaceae</taxon>
        <taxon>Blastomonas</taxon>
    </lineage>
</organism>
<proteinExistence type="predicted"/>
<name>A0A2V3V9R7_9SPHN</name>
<dbReference type="RefSeq" id="WP_110298108.1">
    <property type="nucleotide sequence ID" value="NZ_QJJM01000004.1"/>
</dbReference>
<dbReference type="PROSITE" id="PS51257">
    <property type="entry name" value="PROKAR_LIPOPROTEIN"/>
    <property type="match status" value="1"/>
</dbReference>
<gene>
    <name evidence="1" type="ORF">C7451_104106</name>
</gene>